<organism evidence="3 4">
    <name type="scientific">Klebsiella pneumoniae</name>
    <dbReference type="NCBI Taxonomy" id="573"/>
    <lineage>
        <taxon>Bacteria</taxon>
        <taxon>Pseudomonadati</taxon>
        <taxon>Pseudomonadota</taxon>
        <taxon>Gammaproteobacteria</taxon>
        <taxon>Enterobacterales</taxon>
        <taxon>Enterobacteriaceae</taxon>
        <taxon>Klebsiella/Raoultella group</taxon>
        <taxon>Klebsiella</taxon>
        <taxon>Klebsiella pneumoniae complex</taxon>
    </lineage>
</organism>
<dbReference type="GO" id="GO:0005507">
    <property type="term" value="F:copper ion binding"/>
    <property type="evidence" value="ECO:0007669"/>
    <property type="project" value="InterPro"/>
</dbReference>
<dbReference type="Pfam" id="PF07731">
    <property type="entry name" value="Cu-oxidase_2"/>
    <property type="match status" value="1"/>
</dbReference>
<sequence length="83" mass="9551">MRADRPQSFHIEGVMFQIRNVNGSSPFPEDRGWKDTVWVDGQVELLVYYAQPSWPHFPFQYLSQTLELADRGSIGQMLVNPAP</sequence>
<evidence type="ECO:0000313" key="4">
    <source>
        <dbReference type="Proteomes" id="UP000255518"/>
    </source>
</evidence>
<reference evidence="2" key="2">
    <citation type="submission" date="2020-10" db="EMBL/GenBank/DDBJ databases">
        <title>Genome Sequence of ESBL Producing Zambian Clinical Strains.</title>
        <authorList>
            <person name="Shawa M."/>
            <person name="Furuta Y."/>
            <person name="Simbotwe M."/>
            <person name="Mulenga E."/>
            <person name="Mubanga M."/>
            <person name="Mulenga G."/>
            <person name="Kaile C."/>
            <person name="Zorigt T."/>
            <person name="Hang'ombe B."/>
            <person name="Higashi H."/>
        </authorList>
    </citation>
    <scope>NUCLEOTIDE SEQUENCE</scope>
    <source>
        <strain evidence="2">Zam_UTH_09</strain>
    </source>
</reference>
<dbReference type="Gene3D" id="2.60.40.420">
    <property type="entry name" value="Cupredoxins - blue copper proteins"/>
    <property type="match status" value="1"/>
</dbReference>
<evidence type="ECO:0000313" key="3">
    <source>
        <dbReference type="EMBL" id="STT06460.1"/>
    </source>
</evidence>
<accession>A0A377V9L1</accession>
<evidence type="ECO:0000259" key="1">
    <source>
        <dbReference type="Pfam" id="PF07731"/>
    </source>
</evidence>
<dbReference type="Proteomes" id="UP000655094">
    <property type="component" value="Unassembled WGS sequence"/>
</dbReference>
<dbReference type="InterPro" id="IPR011706">
    <property type="entry name" value="Cu-oxidase_C"/>
</dbReference>
<dbReference type="SUPFAM" id="SSF49503">
    <property type="entry name" value="Cupredoxins"/>
    <property type="match status" value="1"/>
</dbReference>
<feature type="domain" description="Plastocyanin-like" evidence="1">
    <location>
        <begin position="6"/>
        <end position="81"/>
    </location>
</feature>
<dbReference type="InterPro" id="IPR008972">
    <property type="entry name" value="Cupredoxin"/>
</dbReference>
<reference evidence="3 4" key="1">
    <citation type="submission" date="2018-06" db="EMBL/GenBank/DDBJ databases">
        <authorList>
            <consortium name="Pathogen Informatics"/>
            <person name="Doyle S."/>
        </authorList>
    </citation>
    <scope>NUCLEOTIDE SEQUENCE [LARGE SCALE GENOMIC DNA]</scope>
    <source>
        <strain evidence="3 4">NCTC13443</strain>
    </source>
</reference>
<name>A0A377V9L1_KLEPN</name>
<dbReference type="GO" id="GO:0016491">
    <property type="term" value="F:oxidoreductase activity"/>
    <property type="evidence" value="ECO:0007669"/>
    <property type="project" value="InterPro"/>
</dbReference>
<keyword evidence="3" id="KW-0131">Cell cycle</keyword>
<gene>
    <name evidence="3" type="primary">ftsP_1</name>
    <name evidence="2" type="ORF">KPZU09_62850</name>
    <name evidence="3" type="ORF">NCTC13443_06409</name>
</gene>
<dbReference type="EMBL" id="BNFF01000001">
    <property type="protein sequence ID" value="GHK56549.1"/>
    <property type="molecule type" value="Genomic_DNA"/>
</dbReference>
<dbReference type="GO" id="GO:0051301">
    <property type="term" value="P:cell division"/>
    <property type="evidence" value="ECO:0007669"/>
    <property type="project" value="UniProtKB-KW"/>
</dbReference>
<dbReference type="AlphaFoldDB" id="A0A377V9L1"/>
<dbReference type="EMBL" id="UGKT01000001">
    <property type="protein sequence ID" value="STT06460.1"/>
    <property type="molecule type" value="Genomic_DNA"/>
</dbReference>
<evidence type="ECO:0000313" key="2">
    <source>
        <dbReference type="EMBL" id="GHK56549.1"/>
    </source>
</evidence>
<dbReference type="Proteomes" id="UP000255518">
    <property type="component" value="Unassembled WGS sequence"/>
</dbReference>
<protein>
    <submittedName>
        <fullName evidence="3">Cell division protein</fullName>
    </submittedName>
</protein>
<proteinExistence type="predicted"/>
<keyword evidence="3" id="KW-0132">Cell division</keyword>